<feature type="transmembrane region" description="Helical" evidence="8">
    <location>
        <begin position="375"/>
        <end position="394"/>
    </location>
</feature>
<feature type="transmembrane region" description="Helical" evidence="8">
    <location>
        <begin position="244"/>
        <end position="268"/>
    </location>
</feature>
<dbReference type="Proteomes" id="UP000501408">
    <property type="component" value="Chromosome 1"/>
</dbReference>
<keyword evidence="6 8" id="KW-1133">Transmembrane helix</keyword>
<comment type="similarity">
    <text evidence="2 8">Belongs to the major facilitator superfamily. Bcr/CmlA family.</text>
</comment>
<feature type="transmembrane region" description="Helical" evidence="8">
    <location>
        <begin position="310"/>
        <end position="328"/>
    </location>
</feature>
<keyword evidence="3 8" id="KW-0813">Transport</keyword>
<dbReference type="PROSITE" id="PS50096">
    <property type="entry name" value="IQ"/>
    <property type="match status" value="1"/>
</dbReference>
<reference evidence="10 11" key="1">
    <citation type="submission" date="2020-03" db="EMBL/GenBank/DDBJ databases">
        <title>Genome mining reveals the biosynthetic pathways of PHA and ectoines of the halophilic strain Salinivibrio costicola M318 isolated from fermented shrimp paste.</title>
        <authorList>
            <person name="Doan T.V."/>
            <person name="Tran L.T."/>
            <person name="Trieu T.A."/>
            <person name="Nguyen Q.V."/>
            <person name="Quach T.N."/>
            <person name="Phi T.Q."/>
            <person name="Kumar S."/>
        </authorList>
    </citation>
    <scope>NUCLEOTIDE SEQUENCE [LARGE SCALE GENOMIC DNA]</scope>
    <source>
        <strain evidence="10 11">M318</strain>
    </source>
</reference>
<dbReference type="Gene3D" id="1.20.1720.10">
    <property type="entry name" value="Multidrug resistance protein D"/>
    <property type="match status" value="1"/>
</dbReference>
<feature type="transmembrane region" description="Helical" evidence="8">
    <location>
        <begin position="195"/>
        <end position="215"/>
    </location>
</feature>
<evidence type="ECO:0000256" key="1">
    <source>
        <dbReference type="ARBA" id="ARBA00004651"/>
    </source>
</evidence>
<evidence type="ECO:0000313" key="11">
    <source>
        <dbReference type="Proteomes" id="UP000501408"/>
    </source>
</evidence>
<dbReference type="InterPro" id="IPR036259">
    <property type="entry name" value="MFS_trans_sf"/>
</dbReference>
<evidence type="ECO:0000256" key="7">
    <source>
        <dbReference type="ARBA" id="ARBA00023136"/>
    </source>
</evidence>
<sequence length="425" mass="45530">MNCYNSIYLTLFPVALSFTLRSVMSQSSAVTASPTQLSWLLIIILGAIAALTPLAIDMYLPAMPAIASDLGAPNSAVKSTLVAYTAGFAIGQLFHGPISDSYGRKPVMLGGVILFFICAVVSALAEDINVLMLARSTQGFAGAAAAVIIQALVRDMFEREEFARTMSFITLVMTIAPLAAPMIGGYLLTWFDWRAIFWVLAGWACFVMVCIVVKIPETLPKNHRPPLRIGASLRNYARMLKTPFAVGMIFCSGFSFAGMFSFLTAGSFVYIDYYGVSAKAFGYLFGLNIVCLIIMTFLNGRLVRKMGSHWMLRFGLAIQLVAGIAIAVCQWLDLGLWGTVIPVMTYVGVISTIGSNSMACLLSCYPQMAGTASSLAGTMRFGIGSLVGAGVAVVSDGTPWGMIGAIAICAILSAAFYWLLARKEP</sequence>
<feature type="transmembrane region" description="Helical" evidence="8">
    <location>
        <begin position="36"/>
        <end position="56"/>
    </location>
</feature>
<dbReference type="NCBIfam" id="TIGR00710">
    <property type="entry name" value="efflux_Bcr_CflA"/>
    <property type="match status" value="1"/>
</dbReference>
<feature type="transmembrane region" description="Helical" evidence="8">
    <location>
        <begin position="76"/>
        <end position="95"/>
    </location>
</feature>
<proteinExistence type="inferred from homology"/>
<name>A0ABX6K8Q4_SALCS</name>
<feature type="transmembrane region" description="Helical" evidence="8">
    <location>
        <begin position="165"/>
        <end position="189"/>
    </location>
</feature>
<dbReference type="SUPFAM" id="SSF103473">
    <property type="entry name" value="MFS general substrate transporter"/>
    <property type="match status" value="1"/>
</dbReference>
<dbReference type="InterPro" id="IPR004812">
    <property type="entry name" value="Efflux_drug-R_Bcr/CmlA"/>
</dbReference>
<dbReference type="PROSITE" id="PS50850">
    <property type="entry name" value="MFS"/>
    <property type="match status" value="1"/>
</dbReference>
<keyword evidence="5 8" id="KW-0812">Transmembrane</keyword>
<evidence type="ECO:0000256" key="6">
    <source>
        <dbReference type="ARBA" id="ARBA00022989"/>
    </source>
</evidence>
<evidence type="ECO:0000313" key="10">
    <source>
        <dbReference type="EMBL" id="QIR07344.1"/>
    </source>
</evidence>
<dbReference type="InterPro" id="IPR020846">
    <property type="entry name" value="MFS_dom"/>
</dbReference>
<keyword evidence="4" id="KW-1003">Cell membrane</keyword>
<dbReference type="Pfam" id="PF07690">
    <property type="entry name" value="MFS_1"/>
    <property type="match status" value="1"/>
</dbReference>
<protein>
    <recommendedName>
        <fullName evidence="8">Bcr/CflA family efflux transporter</fullName>
    </recommendedName>
</protein>
<organism evidence="10 11">
    <name type="scientific">Salinivibrio costicola</name>
    <name type="common">Vibrio costicola</name>
    <dbReference type="NCBI Taxonomy" id="51367"/>
    <lineage>
        <taxon>Bacteria</taxon>
        <taxon>Pseudomonadati</taxon>
        <taxon>Pseudomonadota</taxon>
        <taxon>Gammaproteobacteria</taxon>
        <taxon>Vibrionales</taxon>
        <taxon>Vibrionaceae</taxon>
        <taxon>Salinivibrio</taxon>
    </lineage>
</organism>
<dbReference type="EMBL" id="CP050266">
    <property type="protein sequence ID" value="QIR07344.1"/>
    <property type="molecule type" value="Genomic_DNA"/>
</dbReference>
<comment type="subcellular location">
    <subcellularLocation>
        <location evidence="8">Cell inner membrane</location>
        <topology evidence="8">Multi-pass membrane protein</topology>
    </subcellularLocation>
    <subcellularLocation>
        <location evidence="1">Cell membrane</location>
        <topology evidence="1">Multi-pass membrane protein</topology>
    </subcellularLocation>
</comment>
<keyword evidence="8" id="KW-0997">Cell inner membrane</keyword>
<feature type="transmembrane region" description="Helical" evidence="8">
    <location>
        <begin position="400"/>
        <end position="420"/>
    </location>
</feature>
<accession>A0ABX6K8Q4</accession>
<evidence type="ECO:0000256" key="3">
    <source>
        <dbReference type="ARBA" id="ARBA00022448"/>
    </source>
</evidence>
<evidence type="ECO:0000256" key="4">
    <source>
        <dbReference type="ARBA" id="ARBA00022475"/>
    </source>
</evidence>
<feature type="transmembrane region" description="Helical" evidence="8">
    <location>
        <begin position="107"/>
        <end position="125"/>
    </location>
</feature>
<feature type="transmembrane region" description="Helical" evidence="8">
    <location>
        <begin position="334"/>
        <end position="354"/>
    </location>
</feature>
<feature type="domain" description="Major facilitator superfamily (MFS) profile" evidence="9">
    <location>
        <begin position="41"/>
        <end position="425"/>
    </location>
</feature>
<feature type="transmembrane region" description="Helical" evidence="8">
    <location>
        <begin position="6"/>
        <end position="24"/>
    </location>
</feature>
<keyword evidence="11" id="KW-1185">Reference proteome</keyword>
<dbReference type="NCBIfam" id="NF008314">
    <property type="entry name" value="PRK11102.1"/>
    <property type="match status" value="1"/>
</dbReference>
<gene>
    <name evidence="10" type="ORF">HBA18_07175</name>
</gene>
<evidence type="ECO:0000256" key="8">
    <source>
        <dbReference type="RuleBase" id="RU365088"/>
    </source>
</evidence>
<dbReference type="InterPro" id="IPR011701">
    <property type="entry name" value="MFS"/>
</dbReference>
<dbReference type="CDD" id="cd17320">
    <property type="entry name" value="MFS_MdfA_MDR_like"/>
    <property type="match status" value="1"/>
</dbReference>
<keyword evidence="7 8" id="KW-0472">Membrane</keyword>
<evidence type="ECO:0000259" key="9">
    <source>
        <dbReference type="PROSITE" id="PS50850"/>
    </source>
</evidence>
<feature type="transmembrane region" description="Helical" evidence="8">
    <location>
        <begin position="280"/>
        <end position="298"/>
    </location>
</feature>
<evidence type="ECO:0000256" key="2">
    <source>
        <dbReference type="ARBA" id="ARBA00006236"/>
    </source>
</evidence>
<evidence type="ECO:0000256" key="5">
    <source>
        <dbReference type="ARBA" id="ARBA00022692"/>
    </source>
</evidence>
<dbReference type="PANTHER" id="PTHR23502">
    <property type="entry name" value="MAJOR FACILITATOR SUPERFAMILY"/>
    <property type="match status" value="1"/>
</dbReference>
<dbReference type="PANTHER" id="PTHR23502:SF132">
    <property type="entry name" value="POLYAMINE TRANSPORTER 2-RELATED"/>
    <property type="match status" value="1"/>
</dbReference>